<name>A0A0B7H6D8_9FLAO</name>
<evidence type="ECO:0000313" key="1">
    <source>
        <dbReference type="EMBL" id="CEN34945.1"/>
    </source>
</evidence>
<proteinExistence type="predicted"/>
<reference evidence="2" key="1">
    <citation type="submission" date="2015-01" db="EMBL/GenBank/DDBJ databases">
        <authorList>
            <person name="MANFREDI Pablo"/>
        </authorList>
    </citation>
    <scope>NUCLEOTIDE SEQUENCE [LARGE SCALE GENOMIC DNA]</scope>
    <source>
        <strain evidence="2">Ccyn2B</strain>
    </source>
</reference>
<sequence>METKIKHQGSCYFNKVTKRKILYQVNEDGYEIIQKIYPEIEIGDYITKFRVFDKNLKPKDNKLSENSSFTFDKKKKNIIGIEKEKCSFYFIQTNETLNLLKATGYNIFESGTIFIIDSRKRNYTIPMKEFKKNYNIIEK</sequence>
<dbReference type="EMBL" id="CDOD01000017">
    <property type="protein sequence ID" value="CEN34945.1"/>
    <property type="molecule type" value="Genomic_DNA"/>
</dbReference>
<keyword evidence="2" id="KW-1185">Reference proteome</keyword>
<dbReference type="RefSeq" id="WP_041991734.1">
    <property type="nucleotide sequence ID" value="NZ_CDOD01000017.1"/>
</dbReference>
<accession>A0A0B7H6D8</accession>
<dbReference type="Proteomes" id="UP000038055">
    <property type="component" value="Unassembled WGS sequence"/>
</dbReference>
<organism evidence="1 2">
    <name type="scientific">Capnocytophaga cynodegmi</name>
    <dbReference type="NCBI Taxonomy" id="28189"/>
    <lineage>
        <taxon>Bacteria</taxon>
        <taxon>Pseudomonadati</taxon>
        <taxon>Bacteroidota</taxon>
        <taxon>Flavobacteriia</taxon>
        <taxon>Flavobacteriales</taxon>
        <taxon>Flavobacteriaceae</taxon>
        <taxon>Capnocytophaga</taxon>
    </lineage>
</organism>
<gene>
    <name evidence="1" type="ORF">CCYN2B_240029</name>
</gene>
<protein>
    <submittedName>
        <fullName evidence="1">Uncharacterized protein</fullName>
    </submittedName>
</protein>
<evidence type="ECO:0000313" key="2">
    <source>
        <dbReference type="Proteomes" id="UP000038055"/>
    </source>
</evidence>
<dbReference type="AlphaFoldDB" id="A0A0B7H6D8"/>